<protein>
    <submittedName>
        <fullName evidence="2">Uncharacterized protein</fullName>
    </submittedName>
</protein>
<evidence type="ECO:0000256" key="1">
    <source>
        <dbReference type="SAM" id="Phobius"/>
    </source>
</evidence>
<name>I9QH64_HELPX</name>
<keyword evidence="1" id="KW-0472">Membrane</keyword>
<feature type="transmembrane region" description="Helical" evidence="1">
    <location>
        <begin position="31"/>
        <end position="48"/>
    </location>
</feature>
<dbReference type="PATRIC" id="fig|992027.3.peg.944"/>
<keyword evidence="1" id="KW-1133">Transmembrane helix</keyword>
<evidence type="ECO:0000313" key="2">
    <source>
        <dbReference type="EMBL" id="EJB33901.1"/>
    </source>
</evidence>
<organism evidence="2 3">
    <name type="scientific">Helicobacter pylori NQ4053</name>
    <dbReference type="NCBI Taxonomy" id="992027"/>
    <lineage>
        <taxon>Bacteria</taxon>
        <taxon>Pseudomonadati</taxon>
        <taxon>Campylobacterota</taxon>
        <taxon>Epsilonproteobacteria</taxon>
        <taxon>Campylobacterales</taxon>
        <taxon>Helicobacteraceae</taxon>
        <taxon>Helicobacter</taxon>
    </lineage>
</organism>
<dbReference type="Proteomes" id="UP000004260">
    <property type="component" value="Unassembled WGS sequence"/>
</dbReference>
<dbReference type="AlphaFoldDB" id="I9QH64"/>
<gene>
    <name evidence="2" type="ORF">HPNQ4053_0964</name>
</gene>
<dbReference type="EMBL" id="AKNV01000004">
    <property type="protein sequence ID" value="EJB33901.1"/>
    <property type="molecule type" value="Genomic_DNA"/>
</dbReference>
<evidence type="ECO:0000313" key="3">
    <source>
        <dbReference type="Proteomes" id="UP000004260"/>
    </source>
</evidence>
<sequence>MFSLFSLLIIAKKRGALYATPRTLFRLLKTIISPHAPYFALFVFIVFIG</sequence>
<accession>I9QH64</accession>
<keyword evidence="1" id="KW-0812">Transmembrane</keyword>
<proteinExistence type="predicted"/>
<reference evidence="2 3" key="1">
    <citation type="journal article" date="2013" name="Pathog. Dis.">
        <title>Genome sequences of 65 Helicobacter pylori strains isolated from asymptomatic individuals and patients with gastric cancer, peptic ulcer disease, or gastritis.</title>
        <authorList>
            <person name="Blanchard T.G."/>
            <person name="Czinn S.J."/>
            <person name="Correa P."/>
            <person name="Nakazawa T."/>
            <person name="Keelan M."/>
            <person name="Morningstar L."/>
            <person name="Santana-Cruz I."/>
            <person name="Maroo A."/>
            <person name="McCracken C."/>
            <person name="Shefchek K."/>
            <person name="Daugherty S."/>
            <person name="Song Y."/>
            <person name="Fraser C.M."/>
            <person name="Fricke W.F."/>
        </authorList>
    </citation>
    <scope>NUCLEOTIDE SEQUENCE [LARGE SCALE GENOMIC DNA]</scope>
    <source>
        <strain evidence="2 3">NQ4053</strain>
    </source>
</reference>
<comment type="caution">
    <text evidence="2">The sequence shown here is derived from an EMBL/GenBank/DDBJ whole genome shotgun (WGS) entry which is preliminary data.</text>
</comment>